<keyword evidence="9" id="KW-1188">Viral release from host cell</keyword>
<evidence type="ECO:0000313" key="10">
    <source>
        <dbReference type="EMBL" id="ATI17035.1"/>
    </source>
</evidence>
<keyword evidence="1" id="KW-1030">Host cell inner membrane</keyword>
<protein>
    <recommendedName>
        <fullName evidence="12">Endopeptidase Rz</fullName>
    </recommendedName>
</protein>
<keyword evidence="6" id="KW-0735">Signal-anchor</keyword>
<dbReference type="PIRSF" id="PIRSF004485">
    <property type="entry name" value="T7_18-5_prd"/>
    <property type="match status" value="1"/>
</dbReference>
<dbReference type="InterPro" id="IPR016417">
    <property type="entry name" value="I-spanin_T7likevirus"/>
</dbReference>
<name>A0A384X1I9_9CAUD</name>
<keyword evidence="8" id="KW-0472">Membrane</keyword>
<dbReference type="Proteomes" id="UP000275089">
    <property type="component" value="Segment"/>
</dbReference>
<evidence type="ECO:0000256" key="7">
    <source>
        <dbReference type="ARBA" id="ARBA00022989"/>
    </source>
</evidence>
<evidence type="ECO:0000256" key="1">
    <source>
        <dbReference type="ARBA" id="ARBA00022445"/>
    </source>
</evidence>
<dbReference type="GeneID" id="55003977"/>
<accession>A0A384X1I9</accession>
<evidence type="ECO:0000256" key="6">
    <source>
        <dbReference type="ARBA" id="ARBA00022968"/>
    </source>
</evidence>
<evidence type="ECO:0000256" key="9">
    <source>
        <dbReference type="ARBA" id="ARBA00023142"/>
    </source>
</evidence>
<dbReference type="KEGG" id="vg:55003977"/>
<evidence type="ECO:0000256" key="8">
    <source>
        <dbReference type="ARBA" id="ARBA00023136"/>
    </source>
</evidence>
<dbReference type="InterPro" id="IPR004929">
    <property type="entry name" value="I-spanin"/>
</dbReference>
<dbReference type="Pfam" id="PF03245">
    <property type="entry name" value="Phage_lysis"/>
    <property type="match status" value="1"/>
</dbReference>
<keyword evidence="5" id="KW-1043">Host membrane</keyword>
<dbReference type="EMBL" id="MF630921">
    <property type="protein sequence ID" value="ATI17035.1"/>
    <property type="molecule type" value="Genomic_DNA"/>
</dbReference>
<evidence type="ECO:0008006" key="12">
    <source>
        <dbReference type="Google" id="ProtNLM"/>
    </source>
</evidence>
<evidence type="ECO:0000256" key="3">
    <source>
        <dbReference type="ARBA" id="ARBA00022692"/>
    </source>
</evidence>
<dbReference type="RefSeq" id="YP_009812904.1">
    <property type="nucleotide sequence ID" value="NC_048071.1"/>
</dbReference>
<evidence type="ECO:0000256" key="4">
    <source>
        <dbReference type="ARBA" id="ARBA00022852"/>
    </source>
</evidence>
<keyword evidence="2" id="KW-1032">Host cell membrane</keyword>
<proteinExistence type="predicted"/>
<keyword evidence="3" id="KW-0812">Transmembrane</keyword>
<evidence type="ECO:0000313" key="11">
    <source>
        <dbReference type="Proteomes" id="UP000275089"/>
    </source>
</evidence>
<keyword evidence="9" id="KW-0578">Host cell lysis by virus</keyword>
<sequence>MLKLLRQAVPWLVAGLLFCSGYWVADNKWEAKVNNEYITKLEATEQSRRSVQSEVNKVSAEWQDKMSELEGSTDRVIADLNRDNKRLRVKVNTTGITESDYSRCFPDGRVELHPETSKSLIRITQEADLKEKALQDTIRKLQQEKEAKP</sequence>
<evidence type="ECO:0000256" key="5">
    <source>
        <dbReference type="ARBA" id="ARBA00022870"/>
    </source>
</evidence>
<dbReference type="GO" id="GO:0044659">
    <property type="term" value="P:viral release from host cell by cytolysis"/>
    <property type="evidence" value="ECO:0007669"/>
    <property type="project" value="InterPro"/>
</dbReference>
<organism evidence="10 11">
    <name type="scientific">Escherichia phage IMM-002</name>
    <dbReference type="NCBI Taxonomy" id="2041760"/>
    <lineage>
        <taxon>Viruses</taxon>
        <taxon>Duplodnaviria</taxon>
        <taxon>Heunggongvirae</taxon>
        <taxon>Uroviricota</taxon>
        <taxon>Caudoviricetes</taxon>
        <taxon>Autographivirales</taxon>
        <taxon>Autotranscriptaviridae</taxon>
        <taxon>Studiervirinae</taxon>
        <taxon>Kayfunavirus</taxon>
        <taxon>Kayfunavirus IMM002</taxon>
    </lineage>
</organism>
<keyword evidence="4" id="KW-0204">Cytolysis</keyword>
<keyword evidence="7" id="KW-1133">Transmembrane helix</keyword>
<keyword evidence="11" id="KW-1185">Reference proteome</keyword>
<reference evidence="10 11" key="1">
    <citation type="submission" date="2017-08" db="EMBL/GenBank/DDBJ databases">
        <title>Genomic analysis reveals CRISPR-Cas mediated host-pathogen interaction between enterotoxigenic Escherichia coli and phages.</title>
        <authorList>
            <person name="Chakraborty S."/>
            <person name="Begum Y.A."/>
            <person name="Qadri F."/>
            <person name="Camilli A."/>
        </authorList>
    </citation>
    <scope>NUCLEOTIDE SEQUENCE [LARGE SCALE GENOMIC DNA]</scope>
</reference>
<evidence type="ECO:0000256" key="2">
    <source>
        <dbReference type="ARBA" id="ARBA00022511"/>
    </source>
</evidence>